<comment type="caution">
    <text evidence="1">The sequence shown here is derived from an EMBL/GenBank/DDBJ whole genome shotgun (WGS) entry which is preliminary data.</text>
</comment>
<keyword evidence="2" id="KW-1185">Reference proteome</keyword>
<accession>A0ACC1T713</accession>
<organism evidence="1 2">
    <name type="scientific">Phlebia brevispora</name>
    <dbReference type="NCBI Taxonomy" id="194682"/>
    <lineage>
        <taxon>Eukaryota</taxon>
        <taxon>Fungi</taxon>
        <taxon>Dikarya</taxon>
        <taxon>Basidiomycota</taxon>
        <taxon>Agaricomycotina</taxon>
        <taxon>Agaricomycetes</taxon>
        <taxon>Polyporales</taxon>
        <taxon>Meruliaceae</taxon>
        <taxon>Phlebia</taxon>
    </lineage>
</organism>
<evidence type="ECO:0000313" key="2">
    <source>
        <dbReference type="Proteomes" id="UP001148662"/>
    </source>
</evidence>
<protein>
    <submittedName>
        <fullName evidence="1">Uncharacterized protein</fullName>
    </submittedName>
</protein>
<dbReference type="EMBL" id="JANHOG010000394">
    <property type="protein sequence ID" value="KAJ3554815.1"/>
    <property type="molecule type" value="Genomic_DNA"/>
</dbReference>
<sequence length="310" mass="35102">MSSLSFSYIDDLDIGKRSRGAAIGLLFYDILINLDREVELVWMKDKNRPAFFLYLFNSLFAFAYYVFDTIPITPSGVVASHVGLYDSFSHYYAQLLQICVIYLMCDAMVTLIATVMVQVILQLRIYALFERSRKILVFLVGLCIIEVSAMAVLVGITMSDLARLPLVSTPTGCAYQGILKAYALFWIPGLIFEPILFSLVAYKAWGSNTKIPLITQMARDSLMYFAVIFSELLTNTVIWGRYPQYINIFNPWSAIIPSLLGRRLLLSMREFVEKQNRGNSSYFLETYAPTQTSTESSGEIAWNTDSAPED</sequence>
<reference evidence="1" key="1">
    <citation type="submission" date="2022-07" db="EMBL/GenBank/DDBJ databases">
        <title>Genome Sequence of Phlebia brevispora.</title>
        <authorList>
            <person name="Buettner E."/>
        </authorList>
    </citation>
    <scope>NUCLEOTIDE SEQUENCE</scope>
    <source>
        <strain evidence="1">MPL23</strain>
    </source>
</reference>
<dbReference type="Proteomes" id="UP001148662">
    <property type="component" value="Unassembled WGS sequence"/>
</dbReference>
<name>A0ACC1T713_9APHY</name>
<evidence type="ECO:0000313" key="1">
    <source>
        <dbReference type="EMBL" id="KAJ3554815.1"/>
    </source>
</evidence>
<gene>
    <name evidence="1" type="ORF">NM688_g2910</name>
</gene>
<proteinExistence type="predicted"/>